<comment type="similarity">
    <text evidence="2">Belongs to the nematode receptor-like protein sre family.</text>
</comment>
<feature type="chain" id="PRO_5003176072" description="G-protein coupled receptors family 1 profile domain-containing protein" evidence="7">
    <location>
        <begin position="23"/>
        <end position="370"/>
    </location>
</feature>
<evidence type="ECO:0000256" key="2">
    <source>
        <dbReference type="ARBA" id="ARBA00006803"/>
    </source>
</evidence>
<feature type="transmembrane region" description="Helical" evidence="6">
    <location>
        <begin position="46"/>
        <end position="71"/>
    </location>
</feature>
<dbReference type="eggNOG" id="ENOG502TH68">
    <property type="taxonomic scope" value="Eukaryota"/>
</dbReference>
<evidence type="ECO:0008006" key="10">
    <source>
        <dbReference type="Google" id="ProtNLM"/>
    </source>
</evidence>
<feature type="transmembrane region" description="Helical" evidence="6">
    <location>
        <begin position="83"/>
        <end position="108"/>
    </location>
</feature>
<feature type="transmembrane region" description="Helical" evidence="6">
    <location>
        <begin position="254"/>
        <end position="286"/>
    </location>
</feature>
<feature type="transmembrane region" description="Helical" evidence="6">
    <location>
        <begin position="159"/>
        <end position="179"/>
    </location>
</feature>
<dbReference type="Pfam" id="PF03125">
    <property type="entry name" value="Sre"/>
    <property type="match status" value="1"/>
</dbReference>
<name>E3M490_CAERE</name>
<sequence length="370" mass="43065">MLQELLVKILSLLAEPVPLVEGQWLNITFDVPILVDINAPLTPTLQFIYISEVFLIFIGMFFMTYFNHFVNSIGIIHLNLQRLFVFATVLYLLGSFSRFYMIMIQLKIITDLNTPYLLVAGLLRMEHYGVSLSAVLVVTVERSFATYYVVDYESKSRNWVAVFCVFVSLVYTQFFIIPICFFKASLLYIILFASLWAIFAKIVLMGLHRFNVQESKRLSWKAENLRKMKNVNYTLGKKFQVEENVKVIKVANKILFSVLFILFQLLQAMSFMLVFLILFVIIFIVVPRVYLGTGTYSGQIMISLFDINLALGAILIPFICICQLRKTKDLPFTQRIHCLNKRREERQVNPITVFEDVTKSYFDQFHTSWK</sequence>
<feature type="signal peptide" evidence="7">
    <location>
        <begin position="1"/>
        <end position="22"/>
    </location>
</feature>
<keyword evidence="3 6" id="KW-0812">Transmembrane</keyword>
<gene>
    <name evidence="8" type="ORF">CRE_11715</name>
</gene>
<keyword evidence="5 6" id="KW-0472">Membrane</keyword>
<dbReference type="PANTHER" id="PTHR23128">
    <property type="entry name" value="SERPENTINE RECEPTOR, CLASS E (EPSILON)-RELATED"/>
    <property type="match status" value="1"/>
</dbReference>
<evidence type="ECO:0000256" key="7">
    <source>
        <dbReference type="SAM" id="SignalP"/>
    </source>
</evidence>
<dbReference type="EMBL" id="DS268424">
    <property type="protein sequence ID" value="EFO91625.1"/>
    <property type="molecule type" value="Genomic_DNA"/>
</dbReference>
<feature type="transmembrane region" description="Helical" evidence="6">
    <location>
        <begin position="185"/>
        <end position="207"/>
    </location>
</feature>
<dbReference type="Proteomes" id="UP000008281">
    <property type="component" value="Unassembled WGS sequence"/>
</dbReference>
<evidence type="ECO:0000313" key="8">
    <source>
        <dbReference type="EMBL" id="EFO91625.1"/>
    </source>
</evidence>
<comment type="subcellular location">
    <subcellularLocation>
        <location evidence="1">Membrane</location>
        <topology evidence="1">Multi-pass membrane protein</topology>
    </subcellularLocation>
</comment>
<evidence type="ECO:0000256" key="4">
    <source>
        <dbReference type="ARBA" id="ARBA00022989"/>
    </source>
</evidence>
<accession>E3M490</accession>
<feature type="transmembrane region" description="Helical" evidence="6">
    <location>
        <begin position="128"/>
        <end position="150"/>
    </location>
</feature>
<evidence type="ECO:0000256" key="1">
    <source>
        <dbReference type="ARBA" id="ARBA00004141"/>
    </source>
</evidence>
<organism evidence="9">
    <name type="scientific">Caenorhabditis remanei</name>
    <name type="common">Caenorhabditis vulgaris</name>
    <dbReference type="NCBI Taxonomy" id="31234"/>
    <lineage>
        <taxon>Eukaryota</taxon>
        <taxon>Metazoa</taxon>
        <taxon>Ecdysozoa</taxon>
        <taxon>Nematoda</taxon>
        <taxon>Chromadorea</taxon>
        <taxon>Rhabditida</taxon>
        <taxon>Rhabditina</taxon>
        <taxon>Rhabditomorpha</taxon>
        <taxon>Rhabditoidea</taxon>
        <taxon>Rhabditidae</taxon>
        <taxon>Peloderinae</taxon>
        <taxon>Caenorhabditis</taxon>
    </lineage>
</organism>
<dbReference type="AlphaFoldDB" id="E3M490"/>
<keyword evidence="9" id="KW-1185">Reference proteome</keyword>
<dbReference type="InParanoid" id="E3M490"/>
<dbReference type="PANTHER" id="PTHR23128:SF145">
    <property type="entry name" value="SERPENTINE RECEPTOR, CLASS E (EPSILON)"/>
    <property type="match status" value="1"/>
</dbReference>
<dbReference type="OMA" id="VEGQWLN"/>
<feature type="transmembrane region" description="Helical" evidence="6">
    <location>
        <begin position="298"/>
        <end position="321"/>
    </location>
</feature>
<dbReference type="GO" id="GO:0016020">
    <property type="term" value="C:membrane"/>
    <property type="evidence" value="ECO:0007669"/>
    <property type="project" value="UniProtKB-SubCell"/>
</dbReference>
<evidence type="ECO:0000256" key="3">
    <source>
        <dbReference type="ARBA" id="ARBA00022692"/>
    </source>
</evidence>
<dbReference type="OrthoDB" id="5874078at2759"/>
<dbReference type="HOGENOM" id="CLU_066505_0_0_1"/>
<dbReference type="FunCoup" id="E3M490">
    <property type="interactions" value="402"/>
</dbReference>
<keyword evidence="4 6" id="KW-1133">Transmembrane helix</keyword>
<evidence type="ECO:0000313" key="9">
    <source>
        <dbReference type="Proteomes" id="UP000008281"/>
    </source>
</evidence>
<evidence type="ECO:0000256" key="5">
    <source>
        <dbReference type="ARBA" id="ARBA00023136"/>
    </source>
</evidence>
<evidence type="ECO:0000256" key="6">
    <source>
        <dbReference type="SAM" id="Phobius"/>
    </source>
</evidence>
<keyword evidence="7" id="KW-0732">Signal</keyword>
<dbReference type="GO" id="GO:0007606">
    <property type="term" value="P:sensory perception of chemical stimulus"/>
    <property type="evidence" value="ECO:0007669"/>
    <property type="project" value="InterPro"/>
</dbReference>
<protein>
    <recommendedName>
        <fullName evidence="10">G-protein coupled receptors family 1 profile domain-containing protein</fullName>
    </recommendedName>
</protein>
<reference evidence="8" key="1">
    <citation type="submission" date="2007-07" db="EMBL/GenBank/DDBJ databases">
        <title>PCAP assembly of the Caenorhabditis remanei genome.</title>
        <authorList>
            <consortium name="The Caenorhabditis remanei Sequencing Consortium"/>
            <person name="Wilson R.K."/>
        </authorList>
    </citation>
    <scope>NUCLEOTIDE SEQUENCE [LARGE SCALE GENOMIC DNA]</scope>
    <source>
        <strain evidence="8">PB4641</strain>
    </source>
</reference>
<proteinExistence type="inferred from homology"/>
<dbReference type="InterPro" id="IPR004151">
    <property type="entry name" value="7TM_GPCR_serpentine_rcpt_Sre"/>
</dbReference>